<feature type="repeat" description="PPR" evidence="3">
    <location>
        <begin position="163"/>
        <end position="197"/>
    </location>
</feature>
<dbReference type="InterPro" id="IPR046960">
    <property type="entry name" value="PPR_At4g14850-like_plant"/>
</dbReference>
<sequence length="635" mass="69675">MDSEIAVFSLPPPLPPFPRRRALDSLLFTAISSSSSLLQLRQAHSLLIRFGLHGSSFLVAKLLRRLADLGVVAPSSYPSLIFSQVSYPNSFLWTALIRSHALAVSLSSGTGFPLSVYSLMRRQSPPAPPLSFTFSALLKSAQSLSGGMQIHAQTISVGGFDVDLFVLNTLIDMYLRCGCLLDARRVFDEMPVRDVISWTSLIVAHGRNGDMGSAAGLFKLAPEKDMVSWTAMVSGYSQNAQPSEALKIFKEMQASGVELDEVSVVGAISACAQLGTANNAMWISEVVRQIGVGRNGVVGSAMVDMYAKCGLIDHARRLFDEMTVRNVYTYSAMIAGLAAHGLAKEAIELFELMVNSKEVTPNRVTFIGVLTACSHAGLVEEGRHFFSLMKDKYNISPDVDHYASMVDLLGRAGLVEEAYELVQSMQVEPHGGVWGALLGACKIHGKPNIAKIAAENLFKVEPDSIGNYVLLSNIYASSRMWDEVSKIRKLMRRRGLRKNPASSCIESGDGIVHEFFAGDNLHPRSKEIKAALEDLLKRLRREGYKPVLSSIAYDMSDEEKEKILKGHSEKLALAFGVLTTAVGSIIRIVKNVRICDDCHAVMKLASLEIEREILVRDNLRFHHFRDGVCSCGDFW</sequence>
<dbReference type="EMBL" id="KZ451963">
    <property type="protein sequence ID" value="PKA57575.1"/>
    <property type="molecule type" value="Genomic_DNA"/>
</dbReference>
<feature type="domain" description="DYW" evidence="4">
    <location>
        <begin position="543"/>
        <end position="635"/>
    </location>
</feature>
<name>A0A2I0APX5_9ASPA</name>
<protein>
    <submittedName>
        <fullName evidence="5">Pentatricopeptide repeat-containing protein</fullName>
        <ecNumber evidence="5">3.6.1.-</ecNumber>
    </submittedName>
</protein>
<dbReference type="Proteomes" id="UP000236161">
    <property type="component" value="Unassembled WGS sequence"/>
</dbReference>
<dbReference type="AlphaFoldDB" id="A0A2I0APX5"/>
<dbReference type="FunFam" id="1.25.40.10:FF:000690">
    <property type="entry name" value="Pentatricopeptide repeat-containing protein"/>
    <property type="match status" value="1"/>
</dbReference>
<dbReference type="PANTHER" id="PTHR47926">
    <property type="entry name" value="PENTATRICOPEPTIDE REPEAT-CONTAINING PROTEIN"/>
    <property type="match status" value="1"/>
</dbReference>
<evidence type="ECO:0000313" key="5">
    <source>
        <dbReference type="EMBL" id="PKA57575.1"/>
    </source>
</evidence>
<dbReference type="EC" id="3.6.1.-" evidence="5"/>
<dbReference type="Pfam" id="PF13041">
    <property type="entry name" value="PPR_2"/>
    <property type="match status" value="2"/>
</dbReference>
<reference evidence="5 6" key="1">
    <citation type="journal article" date="2017" name="Nature">
        <title>The Apostasia genome and the evolution of orchids.</title>
        <authorList>
            <person name="Zhang G.Q."/>
            <person name="Liu K.W."/>
            <person name="Li Z."/>
            <person name="Lohaus R."/>
            <person name="Hsiao Y.Y."/>
            <person name="Niu S.C."/>
            <person name="Wang J.Y."/>
            <person name="Lin Y.C."/>
            <person name="Xu Q."/>
            <person name="Chen L.J."/>
            <person name="Yoshida K."/>
            <person name="Fujiwara S."/>
            <person name="Wang Z.W."/>
            <person name="Zhang Y.Q."/>
            <person name="Mitsuda N."/>
            <person name="Wang M."/>
            <person name="Liu G.H."/>
            <person name="Pecoraro L."/>
            <person name="Huang H.X."/>
            <person name="Xiao X.J."/>
            <person name="Lin M."/>
            <person name="Wu X.Y."/>
            <person name="Wu W.L."/>
            <person name="Chen Y.Y."/>
            <person name="Chang S.B."/>
            <person name="Sakamoto S."/>
            <person name="Ohme-Takagi M."/>
            <person name="Yagi M."/>
            <person name="Zeng S.J."/>
            <person name="Shen C.Y."/>
            <person name="Yeh C.M."/>
            <person name="Luo Y.B."/>
            <person name="Tsai W.C."/>
            <person name="Van de Peer Y."/>
            <person name="Liu Z.J."/>
        </authorList>
    </citation>
    <scope>NUCLEOTIDE SEQUENCE [LARGE SCALE GENOMIC DNA]</scope>
    <source>
        <strain evidence="6">cv. Shenzhen</strain>
        <tissue evidence="5">Stem</tissue>
    </source>
</reference>
<dbReference type="GO" id="GO:0009451">
    <property type="term" value="P:RNA modification"/>
    <property type="evidence" value="ECO:0007669"/>
    <property type="project" value="InterPro"/>
</dbReference>
<dbReference type="InterPro" id="IPR011990">
    <property type="entry name" value="TPR-like_helical_dom_sf"/>
</dbReference>
<dbReference type="Pfam" id="PF12854">
    <property type="entry name" value="PPR_1"/>
    <property type="match status" value="1"/>
</dbReference>
<dbReference type="InterPro" id="IPR032867">
    <property type="entry name" value="DYW_dom"/>
</dbReference>
<feature type="repeat" description="PPR" evidence="3">
    <location>
        <begin position="326"/>
        <end position="360"/>
    </location>
</feature>
<evidence type="ECO:0000256" key="3">
    <source>
        <dbReference type="PROSITE-ProRule" id="PRU00708"/>
    </source>
</evidence>
<dbReference type="GO" id="GO:0003729">
    <property type="term" value="F:mRNA binding"/>
    <property type="evidence" value="ECO:0007669"/>
    <property type="project" value="UniProtKB-ARBA"/>
</dbReference>
<dbReference type="Pfam" id="PF14432">
    <property type="entry name" value="DYW_deaminase"/>
    <property type="match status" value="1"/>
</dbReference>
<proteinExistence type="inferred from homology"/>
<dbReference type="Pfam" id="PF01535">
    <property type="entry name" value="PPR"/>
    <property type="match status" value="2"/>
</dbReference>
<dbReference type="Pfam" id="PF20430">
    <property type="entry name" value="Eplus_motif"/>
    <property type="match status" value="1"/>
</dbReference>
<dbReference type="FunFam" id="1.25.40.10:FF:000348">
    <property type="entry name" value="Pentatricopeptide repeat-containing protein chloroplastic"/>
    <property type="match status" value="1"/>
</dbReference>
<gene>
    <name evidence="5" type="primary">PCMP-H17</name>
    <name evidence="5" type="ORF">AXF42_Ash018550</name>
</gene>
<dbReference type="InterPro" id="IPR002885">
    <property type="entry name" value="PPR_rpt"/>
</dbReference>
<dbReference type="GO" id="GO:0008270">
    <property type="term" value="F:zinc ion binding"/>
    <property type="evidence" value="ECO:0007669"/>
    <property type="project" value="InterPro"/>
</dbReference>
<evidence type="ECO:0000256" key="1">
    <source>
        <dbReference type="ARBA" id="ARBA00006643"/>
    </source>
</evidence>
<dbReference type="InterPro" id="IPR046849">
    <property type="entry name" value="E2_motif"/>
</dbReference>
<evidence type="ECO:0000259" key="4">
    <source>
        <dbReference type="Pfam" id="PF14432"/>
    </source>
</evidence>
<organism evidence="5 6">
    <name type="scientific">Apostasia shenzhenica</name>
    <dbReference type="NCBI Taxonomy" id="1088818"/>
    <lineage>
        <taxon>Eukaryota</taxon>
        <taxon>Viridiplantae</taxon>
        <taxon>Streptophyta</taxon>
        <taxon>Embryophyta</taxon>
        <taxon>Tracheophyta</taxon>
        <taxon>Spermatophyta</taxon>
        <taxon>Magnoliopsida</taxon>
        <taxon>Liliopsida</taxon>
        <taxon>Asparagales</taxon>
        <taxon>Orchidaceae</taxon>
        <taxon>Apostasioideae</taxon>
        <taxon>Apostasia</taxon>
    </lineage>
</organism>
<evidence type="ECO:0000313" key="6">
    <source>
        <dbReference type="Proteomes" id="UP000236161"/>
    </source>
</evidence>
<dbReference type="GO" id="GO:0016787">
    <property type="term" value="F:hydrolase activity"/>
    <property type="evidence" value="ECO:0007669"/>
    <property type="project" value="UniProtKB-KW"/>
</dbReference>
<comment type="similarity">
    <text evidence="1">Belongs to the PPR family. PCMP-H subfamily.</text>
</comment>
<dbReference type="Gene3D" id="1.25.40.10">
    <property type="entry name" value="Tetratricopeptide repeat domain"/>
    <property type="match status" value="3"/>
</dbReference>
<dbReference type="PROSITE" id="PS51375">
    <property type="entry name" value="PPR"/>
    <property type="match status" value="4"/>
</dbReference>
<feature type="repeat" description="PPR" evidence="3">
    <location>
        <begin position="398"/>
        <end position="428"/>
    </location>
</feature>
<dbReference type="InterPro" id="IPR046848">
    <property type="entry name" value="E_motif"/>
</dbReference>
<dbReference type="PANTHER" id="PTHR47926:SF523">
    <property type="entry name" value="DYW DOMAIN-CONTAINING PROTEIN"/>
    <property type="match status" value="1"/>
</dbReference>
<keyword evidence="2" id="KW-0677">Repeat</keyword>
<accession>A0A2I0APX5</accession>
<dbReference type="Pfam" id="PF20431">
    <property type="entry name" value="E_motif"/>
    <property type="match status" value="1"/>
</dbReference>
<dbReference type="NCBIfam" id="TIGR00756">
    <property type="entry name" value="PPR"/>
    <property type="match status" value="6"/>
</dbReference>
<dbReference type="OrthoDB" id="185373at2759"/>
<keyword evidence="5" id="KW-0378">Hydrolase</keyword>
<evidence type="ECO:0000256" key="2">
    <source>
        <dbReference type="ARBA" id="ARBA00022737"/>
    </source>
</evidence>
<keyword evidence="6" id="KW-1185">Reference proteome</keyword>
<feature type="repeat" description="PPR" evidence="3">
    <location>
        <begin position="225"/>
        <end position="259"/>
    </location>
</feature>